<organism evidence="14 15">
    <name type="scientific">Dyella mobilis</name>
    <dbReference type="NCBI Taxonomy" id="1849582"/>
    <lineage>
        <taxon>Bacteria</taxon>
        <taxon>Pseudomonadati</taxon>
        <taxon>Pseudomonadota</taxon>
        <taxon>Gammaproteobacteria</taxon>
        <taxon>Lysobacterales</taxon>
        <taxon>Rhodanobacteraceae</taxon>
        <taxon>Dyella</taxon>
    </lineage>
</organism>
<dbReference type="InterPro" id="IPR005594">
    <property type="entry name" value="YadA_C"/>
</dbReference>
<feature type="domain" description="Trimeric autotransporter adhesin YadA-like stalk" evidence="13">
    <location>
        <begin position="151"/>
        <end position="187"/>
    </location>
</feature>
<dbReference type="Gene3D" id="3.30.1300.30">
    <property type="entry name" value="GSPII I/J protein-like"/>
    <property type="match status" value="1"/>
</dbReference>
<evidence type="ECO:0000259" key="11">
    <source>
        <dbReference type="Pfam" id="PF03895"/>
    </source>
</evidence>
<dbReference type="Proteomes" id="UP001430193">
    <property type="component" value="Unassembled WGS sequence"/>
</dbReference>
<protein>
    <submittedName>
        <fullName evidence="14">YadA-like family protein</fullName>
    </submittedName>
</protein>
<dbReference type="InterPro" id="IPR045584">
    <property type="entry name" value="Pilin-like"/>
</dbReference>
<proteinExistence type="inferred from homology"/>
<evidence type="ECO:0000313" key="14">
    <source>
        <dbReference type="EMBL" id="MBM7132201.1"/>
    </source>
</evidence>
<keyword evidence="15" id="KW-1185">Reference proteome</keyword>
<feature type="domain" description="Trimeric autotransporter adhesin YadA-like stalk" evidence="13">
    <location>
        <begin position="269"/>
        <end position="311"/>
    </location>
</feature>
<evidence type="ECO:0000259" key="12">
    <source>
        <dbReference type="Pfam" id="PF05658"/>
    </source>
</evidence>
<dbReference type="Pfam" id="PF05658">
    <property type="entry name" value="YadA_head"/>
    <property type="match status" value="1"/>
</dbReference>
<evidence type="ECO:0000256" key="4">
    <source>
        <dbReference type="ARBA" id="ARBA00022448"/>
    </source>
</evidence>
<dbReference type="RefSeq" id="WP_204633718.1">
    <property type="nucleotide sequence ID" value="NZ_BSOC01000001.1"/>
</dbReference>
<comment type="similarity">
    <text evidence="3">Belongs to the autotransporter-2 (AT-2) (TC 1.B.40) family.</text>
</comment>
<dbReference type="InterPro" id="IPR011049">
    <property type="entry name" value="Serralysin-like_metalloprot_C"/>
</dbReference>
<keyword evidence="9" id="KW-0472">Membrane</keyword>
<dbReference type="Gene3D" id="2.150.10.10">
    <property type="entry name" value="Serralysin-like metalloprotease, C-terminal"/>
    <property type="match status" value="1"/>
</dbReference>
<keyword evidence="6" id="KW-0812">Transmembrane</keyword>
<evidence type="ECO:0000256" key="3">
    <source>
        <dbReference type="ARBA" id="ARBA00005848"/>
    </source>
</evidence>
<evidence type="ECO:0000256" key="7">
    <source>
        <dbReference type="ARBA" id="ARBA00022729"/>
    </source>
</evidence>
<dbReference type="SUPFAM" id="SSF101967">
    <property type="entry name" value="Adhesin YadA, collagen-binding domain"/>
    <property type="match status" value="2"/>
</dbReference>
<dbReference type="InterPro" id="IPR008635">
    <property type="entry name" value="Coiled_stalk_dom"/>
</dbReference>
<feature type="domain" description="Trimeric autotransporter adhesin YadA-like head" evidence="12">
    <location>
        <begin position="110"/>
        <end position="131"/>
    </location>
</feature>
<reference evidence="14" key="1">
    <citation type="submission" date="2020-10" db="EMBL/GenBank/DDBJ databases">
        <title>Phylogeny of dyella-like bacteria.</title>
        <authorList>
            <person name="Fu J."/>
        </authorList>
    </citation>
    <scope>NUCLEOTIDE SEQUENCE</scope>
    <source>
        <strain evidence="14">DHON07</strain>
    </source>
</reference>
<evidence type="ECO:0000256" key="1">
    <source>
        <dbReference type="ARBA" id="ARBA00004241"/>
    </source>
</evidence>
<keyword evidence="4" id="KW-0813">Transport</keyword>
<keyword evidence="7" id="KW-0732">Signal</keyword>
<evidence type="ECO:0000259" key="13">
    <source>
        <dbReference type="Pfam" id="PF05662"/>
    </source>
</evidence>
<evidence type="ECO:0000256" key="2">
    <source>
        <dbReference type="ARBA" id="ARBA00004442"/>
    </source>
</evidence>
<dbReference type="InterPro" id="IPR008640">
    <property type="entry name" value="Adhesin_Head_dom"/>
</dbReference>
<accession>A0ABS2KM12</accession>
<keyword evidence="5" id="KW-1134">Transmembrane beta strand</keyword>
<evidence type="ECO:0000256" key="9">
    <source>
        <dbReference type="ARBA" id="ARBA00023136"/>
    </source>
</evidence>
<gene>
    <name evidence="14" type="ORF">ISS99_21945</name>
</gene>
<dbReference type="Pfam" id="PF03895">
    <property type="entry name" value="YadA_anchor"/>
    <property type="match status" value="1"/>
</dbReference>
<comment type="subcellular location">
    <subcellularLocation>
        <location evidence="2">Cell outer membrane</location>
    </subcellularLocation>
    <subcellularLocation>
        <location evidence="1">Cell surface</location>
    </subcellularLocation>
</comment>
<feature type="domain" description="Trimeric autotransporter adhesin YadA-like stalk" evidence="13">
    <location>
        <begin position="496"/>
        <end position="536"/>
    </location>
</feature>
<comment type="caution">
    <text evidence="14">The sequence shown here is derived from an EMBL/GenBank/DDBJ whole genome shotgun (WGS) entry which is preliminary data.</text>
</comment>
<dbReference type="SUPFAM" id="SSF54523">
    <property type="entry name" value="Pili subunits"/>
    <property type="match status" value="1"/>
</dbReference>
<dbReference type="EMBL" id="JADIKF010000040">
    <property type="protein sequence ID" value="MBM7132201.1"/>
    <property type="molecule type" value="Genomic_DNA"/>
</dbReference>
<feature type="domain" description="Trimeric autotransporter adhesin YadA-like stalk" evidence="13">
    <location>
        <begin position="435"/>
        <end position="477"/>
    </location>
</feature>
<sequence>MSSLSMSAVATDVGNEARCSAETSDDQCSGDTLSSGGFRANSGAIAPIGINGGGFDGRGTGIAIDADGGTSSTNTAADIAIGNGATAVGVNGSGSAIAIGANANAGALFSVALGENASATAEYSVALGSNSVADSNNTVSVGDAGSDLYRQIVNMAAGVEANDAVNVSQLTPVITSIGGSIDSATGEVTMPTFTVQDDNGISTVADAVTALDSAVSASNASITSLTDQVNDGTLGLVRQSAAGAPITVAGSKDGTVVDFTNNANATRTLTGVSAGNLAANSTDVVNGSQLFTTNGNVLTNTTNIASLQSQIDNLGSGETGLVQQVPSTNIITVGAGTGGTVVSFANNAGNGRVVTGVADGALDGSSVQAVNGSQLNDTNQAVTALDTRVSAAEGDITNIKDTLKNLGDGLASGIQYDDATTKSQVTLGGASGTVIGNVAAGSIASGSMEAINGGQLSAIQDNLQSQIGGLNDRMNDIADGLGNVGSGFDGDLNNERITNLAPGIADTDAANLGQVKEAAANAVSTANAYTDTKFNALNQDLQNFKGEVNDRFNRQDQRIDRIGAMSAANTQMAINAGGVESTGKGRLAVGVGLQNSRAALAVGYANKVSDRVRMSFGAAVSGSEASVGAGAGFDL</sequence>
<evidence type="ECO:0000256" key="8">
    <source>
        <dbReference type="ARBA" id="ARBA00022927"/>
    </source>
</evidence>
<name>A0ABS2KM12_9GAMM</name>
<evidence type="ECO:0000256" key="10">
    <source>
        <dbReference type="ARBA" id="ARBA00023237"/>
    </source>
</evidence>
<evidence type="ECO:0000313" key="15">
    <source>
        <dbReference type="Proteomes" id="UP001430193"/>
    </source>
</evidence>
<keyword evidence="8" id="KW-0653">Protein transport</keyword>
<feature type="domain" description="Trimeric autotransporter adhesin YadA-like C-terminal membrane anchor" evidence="11">
    <location>
        <begin position="582"/>
        <end position="634"/>
    </location>
</feature>
<keyword evidence="10" id="KW-0998">Cell outer membrane</keyword>
<evidence type="ECO:0000256" key="5">
    <source>
        <dbReference type="ARBA" id="ARBA00022452"/>
    </source>
</evidence>
<dbReference type="Pfam" id="PF05662">
    <property type="entry name" value="YadA_stalk"/>
    <property type="match status" value="5"/>
</dbReference>
<dbReference type="Gene3D" id="1.20.5.170">
    <property type="match status" value="3"/>
</dbReference>
<evidence type="ECO:0000256" key="6">
    <source>
        <dbReference type="ARBA" id="ARBA00022692"/>
    </source>
</evidence>
<feature type="domain" description="Trimeric autotransporter adhesin YadA-like stalk" evidence="13">
    <location>
        <begin position="354"/>
        <end position="390"/>
    </location>
</feature>